<dbReference type="GeneID" id="19109315"/>
<accession>M2MHX8</accession>
<dbReference type="Proteomes" id="UP000011761">
    <property type="component" value="Unassembled WGS sequence"/>
</dbReference>
<gene>
    <name evidence="2" type="ORF">BAUCODRAFT_156448</name>
</gene>
<reference evidence="2 3" key="1">
    <citation type="journal article" date="2012" name="PLoS Pathog.">
        <title>Diverse lifestyles and strategies of plant pathogenesis encoded in the genomes of eighteen Dothideomycetes fungi.</title>
        <authorList>
            <person name="Ohm R.A."/>
            <person name="Feau N."/>
            <person name="Henrissat B."/>
            <person name="Schoch C.L."/>
            <person name="Horwitz B.A."/>
            <person name="Barry K.W."/>
            <person name="Condon B.J."/>
            <person name="Copeland A.C."/>
            <person name="Dhillon B."/>
            <person name="Glaser F."/>
            <person name="Hesse C.N."/>
            <person name="Kosti I."/>
            <person name="LaButti K."/>
            <person name="Lindquist E.A."/>
            <person name="Lucas S."/>
            <person name="Salamov A.A."/>
            <person name="Bradshaw R.E."/>
            <person name="Ciuffetti L."/>
            <person name="Hamelin R.C."/>
            <person name="Kema G.H.J."/>
            <person name="Lawrence C."/>
            <person name="Scott J.A."/>
            <person name="Spatafora J.W."/>
            <person name="Turgeon B.G."/>
            <person name="de Wit P.J.G.M."/>
            <person name="Zhong S."/>
            <person name="Goodwin S.B."/>
            <person name="Grigoriev I.V."/>
        </authorList>
    </citation>
    <scope>NUCLEOTIDE SEQUENCE [LARGE SCALE GENOMIC DNA]</scope>
    <source>
        <strain evidence="2 3">UAMH 10762</strain>
    </source>
</reference>
<organism evidence="2 3">
    <name type="scientific">Baudoinia panamericana (strain UAMH 10762)</name>
    <name type="common">Angels' share fungus</name>
    <name type="synonym">Baudoinia compniacensis (strain UAMH 10762)</name>
    <dbReference type="NCBI Taxonomy" id="717646"/>
    <lineage>
        <taxon>Eukaryota</taxon>
        <taxon>Fungi</taxon>
        <taxon>Dikarya</taxon>
        <taxon>Ascomycota</taxon>
        <taxon>Pezizomycotina</taxon>
        <taxon>Dothideomycetes</taxon>
        <taxon>Dothideomycetidae</taxon>
        <taxon>Mycosphaerellales</taxon>
        <taxon>Teratosphaeriaceae</taxon>
        <taxon>Baudoinia</taxon>
    </lineage>
</organism>
<dbReference type="AlphaFoldDB" id="M2MHX8"/>
<dbReference type="EMBL" id="KB445555">
    <property type="protein sequence ID" value="EMC96246.1"/>
    <property type="molecule type" value="Genomic_DNA"/>
</dbReference>
<name>M2MHX8_BAUPA</name>
<keyword evidence="3" id="KW-1185">Reference proteome</keyword>
<evidence type="ECO:0000313" key="2">
    <source>
        <dbReference type="EMBL" id="EMC96246.1"/>
    </source>
</evidence>
<proteinExistence type="predicted"/>
<protein>
    <submittedName>
        <fullName evidence="2">Uncharacterized protein</fullName>
    </submittedName>
</protein>
<dbReference type="RefSeq" id="XP_007676408.1">
    <property type="nucleotide sequence ID" value="XM_007678218.1"/>
</dbReference>
<evidence type="ECO:0000313" key="3">
    <source>
        <dbReference type="Proteomes" id="UP000011761"/>
    </source>
</evidence>
<evidence type="ECO:0000256" key="1">
    <source>
        <dbReference type="SAM" id="Coils"/>
    </source>
</evidence>
<feature type="coiled-coil region" evidence="1">
    <location>
        <begin position="129"/>
        <end position="156"/>
    </location>
</feature>
<dbReference type="KEGG" id="bcom:BAUCODRAFT_156448"/>
<keyword evidence="1" id="KW-0175">Coiled coil</keyword>
<sequence>MVSYLYKRDYAVQAIEKMVDTSAELRERRATNGNSILISHAHVYGTANYYDFPKLQSMAVKRFTVHGTHDSELDGFIEVVRSNLVDLTEDDTFMTQLAAIEEAQPFAADMLCQVVRSQLKEGKEASTAMLKADIDIKDLTRRIEQLEYDLESAKRDAAAERCCRGRVGGGPISAREQSDEGAGEWP</sequence>
<dbReference type="HOGENOM" id="CLU_1454131_0_0_1"/>